<reference evidence="3" key="1">
    <citation type="submission" date="2014-12" db="EMBL/GenBank/DDBJ databases">
        <title>Genome sequence of Clostridium beijerinckii strain 59B.</title>
        <authorList>
            <person name="Little G.T."/>
            <person name="Minton N.P."/>
        </authorList>
    </citation>
    <scope>NUCLEOTIDE SEQUENCE [LARGE SCALE GENOMIC DNA]</scope>
    <source>
        <strain evidence="3">59B</strain>
    </source>
</reference>
<evidence type="ECO:0000313" key="3">
    <source>
        <dbReference type="Proteomes" id="UP000031866"/>
    </source>
</evidence>
<accession>A0A0B5QLS9</accession>
<dbReference type="OrthoDB" id="1912859at2"/>
<feature type="compositionally biased region" description="Polar residues" evidence="1">
    <location>
        <begin position="33"/>
        <end position="53"/>
    </location>
</feature>
<feature type="compositionally biased region" description="Low complexity" evidence="1">
    <location>
        <begin position="54"/>
        <end position="70"/>
    </location>
</feature>
<protein>
    <submittedName>
        <fullName evidence="2">Uncharacterized protein</fullName>
    </submittedName>
</protein>
<dbReference type="EMBL" id="CP010086">
    <property type="protein sequence ID" value="AJG97713.1"/>
    <property type="molecule type" value="Genomic_DNA"/>
</dbReference>
<dbReference type="KEGG" id="cbei:LF65_01095"/>
<name>A0A0B5QLS9_CLOBE</name>
<feature type="compositionally biased region" description="Basic and acidic residues" evidence="1">
    <location>
        <begin position="94"/>
        <end position="108"/>
    </location>
</feature>
<dbReference type="RefSeq" id="WP_041894677.1">
    <property type="nucleotide sequence ID" value="NZ_CP010086.2"/>
</dbReference>
<organism evidence="2 3">
    <name type="scientific">Clostridium beijerinckii</name>
    <name type="common">Clostridium MP</name>
    <dbReference type="NCBI Taxonomy" id="1520"/>
    <lineage>
        <taxon>Bacteria</taxon>
        <taxon>Bacillati</taxon>
        <taxon>Bacillota</taxon>
        <taxon>Clostridia</taxon>
        <taxon>Eubacteriales</taxon>
        <taxon>Clostridiaceae</taxon>
        <taxon>Clostridium</taxon>
    </lineage>
</organism>
<evidence type="ECO:0000313" key="2">
    <source>
        <dbReference type="EMBL" id="AJG97713.1"/>
    </source>
</evidence>
<dbReference type="AlphaFoldDB" id="A0A0B5QLS9"/>
<dbReference type="Proteomes" id="UP000031866">
    <property type="component" value="Chromosome"/>
</dbReference>
<feature type="region of interest" description="Disordered" evidence="1">
    <location>
        <begin position="28"/>
        <end position="108"/>
    </location>
</feature>
<feature type="compositionally biased region" description="Basic and acidic residues" evidence="1">
    <location>
        <begin position="74"/>
        <end position="84"/>
    </location>
</feature>
<proteinExistence type="predicted"/>
<evidence type="ECO:0000256" key="1">
    <source>
        <dbReference type="SAM" id="MobiDB-lite"/>
    </source>
</evidence>
<gene>
    <name evidence="2" type="ORF">LF65_01095</name>
</gene>
<sequence>MSDNRIISRSEYIVASVSGAAIDNKIIKRPYTNPRNPSNKKQNNAKSFDNTLHSSASQSSSNDNSTAFSNELENMARLKSEENSRLVQAKFNNKIKDSETTEKNPAETELHNKLAQAMDVDVDVSTLYKKVQLLNSLKNESDN</sequence>